<comment type="caution">
    <text evidence="3">The sequence shown here is derived from an EMBL/GenBank/DDBJ whole genome shotgun (WGS) entry which is preliminary data.</text>
</comment>
<feature type="region of interest" description="Disordered" evidence="1">
    <location>
        <begin position="79"/>
        <end position="108"/>
    </location>
</feature>
<evidence type="ECO:0000256" key="1">
    <source>
        <dbReference type="SAM" id="MobiDB-lite"/>
    </source>
</evidence>
<protein>
    <submittedName>
        <fullName evidence="3">Uncharacterized protein</fullName>
    </submittedName>
</protein>
<reference evidence="3 4" key="1">
    <citation type="submission" date="2018-08" db="EMBL/GenBank/DDBJ databases">
        <title>Lysobacter soli KCTC 22011, whole genome shotgun sequence.</title>
        <authorList>
            <person name="Zhang X."/>
            <person name="Feng G."/>
            <person name="Zhu H."/>
        </authorList>
    </citation>
    <scope>NUCLEOTIDE SEQUENCE [LARGE SCALE GENOMIC DNA]</scope>
    <source>
        <strain evidence="3 4">KCTC 22011</strain>
    </source>
</reference>
<dbReference type="Proteomes" id="UP000256829">
    <property type="component" value="Unassembled WGS sequence"/>
</dbReference>
<keyword evidence="2" id="KW-0732">Signal</keyword>
<dbReference type="AlphaFoldDB" id="A0A3D8VJZ8"/>
<feature type="signal peptide" evidence="2">
    <location>
        <begin position="1"/>
        <end position="24"/>
    </location>
</feature>
<accession>A0A3D8VJZ8</accession>
<dbReference type="RefSeq" id="WP_115840841.1">
    <property type="nucleotide sequence ID" value="NZ_CP183976.1"/>
</dbReference>
<evidence type="ECO:0000256" key="2">
    <source>
        <dbReference type="SAM" id="SignalP"/>
    </source>
</evidence>
<organism evidence="3 4">
    <name type="scientific">Lysobacter soli</name>
    <dbReference type="NCBI Taxonomy" id="453783"/>
    <lineage>
        <taxon>Bacteria</taxon>
        <taxon>Pseudomonadati</taxon>
        <taxon>Pseudomonadota</taxon>
        <taxon>Gammaproteobacteria</taxon>
        <taxon>Lysobacterales</taxon>
        <taxon>Lysobacteraceae</taxon>
        <taxon>Lysobacter</taxon>
    </lineage>
</organism>
<gene>
    <name evidence="3" type="ORF">DX912_02445</name>
</gene>
<evidence type="ECO:0000313" key="4">
    <source>
        <dbReference type="Proteomes" id="UP000256829"/>
    </source>
</evidence>
<feature type="chain" id="PRO_5017708343" evidence="2">
    <location>
        <begin position="25"/>
        <end position="135"/>
    </location>
</feature>
<proteinExistence type="predicted"/>
<evidence type="ECO:0000313" key="3">
    <source>
        <dbReference type="EMBL" id="RDY69623.1"/>
    </source>
</evidence>
<name>A0A3D8VJZ8_9GAMM</name>
<feature type="compositionally biased region" description="Polar residues" evidence="1">
    <location>
        <begin position="93"/>
        <end position="108"/>
    </location>
</feature>
<dbReference type="EMBL" id="QTJR01000001">
    <property type="protein sequence ID" value="RDY69623.1"/>
    <property type="molecule type" value="Genomic_DNA"/>
</dbReference>
<keyword evidence="4" id="KW-1185">Reference proteome</keyword>
<sequence>MNALPLFAAALAVATVLSCSACRAQQPVLCSDKASSAPVYVQIDTTTPVPTVTPKACHVMQGASITWVADTTAFSLRFKDAGNPGGKGMPKEPTSSPSSNGKQQYNVNARGNEGTYDYDVIVAGKAMDPAIIIKK</sequence>